<protein>
    <submittedName>
        <fullName evidence="1">Stage III sporulation protein SpoAB</fullName>
    </submittedName>
</protein>
<dbReference type="RefSeq" id="WP_027293817.1">
    <property type="nucleotide sequence ID" value="NZ_CABMJZ010000005.1"/>
</dbReference>
<comment type="caution">
    <text evidence="1">The sequence shown here is derived from an EMBL/GenBank/DDBJ whole genome shotgun (WGS) entry which is preliminary data.</text>
</comment>
<reference evidence="1 2" key="1">
    <citation type="journal article" date="2019" name="Anaerobe">
        <title>Detection of Robinsoniella peoriensis in multiple bone samples of a trauma patient.</title>
        <authorList>
            <person name="Schrottner P."/>
            <person name="Hartwich K."/>
            <person name="Bunk B."/>
            <person name="Schober I."/>
            <person name="Helbig S."/>
            <person name="Rudolph W.W."/>
            <person name="Gunzer F."/>
        </authorList>
    </citation>
    <scope>NUCLEOTIDE SEQUENCE [LARGE SCALE GENOMIC DNA]</scope>
    <source>
        <strain evidence="1 2">DSM 106044</strain>
    </source>
</reference>
<accession>A0A4U8Q339</accession>
<evidence type="ECO:0000313" key="1">
    <source>
        <dbReference type="EMBL" id="TLC98603.1"/>
    </source>
</evidence>
<dbReference type="Pfam" id="PF09548">
    <property type="entry name" value="Spore_III_AB"/>
    <property type="match status" value="1"/>
</dbReference>
<dbReference type="InterPro" id="IPR014198">
    <property type="entry name" value="Spore_III_AB"/>
</dbReference>
<dbReference type="STRING" id="180332.GCA_000797495_03710"/>
<sequence>MLKMLGIGMVIATSSAIGFSMSKDLEKRVVQLTELKRMFVMLQGEIKYGKTPLAEGFGKVGQRSGPLFQGFLQYLSEEMEKRDGRSLSRIFEEGVDLKLEHCYLAKEDLEQLKTVGSHLGYLDIDMQLRNIDLYLEQLNENCIQARQNYQNKSRVYHCLGVMGGLFLAIILI</sequence>
<keyword evidence="2" id="KW-1185">Reference proteome</keyword>
<dbReference type="Proteomes" id="UP000306509">
    <property type="component" value="Unassembled WGS sequence"/>
</dbReference>
<dbReference type="PIRSF" id="PIRSF021435">
    <property type="entry name" value="SpoIIIAB"/>
    <property type="match status" value="1"/>
</dbReference>
<gene>
    <name evidence="1" type="ORF">DSM106044_04561</name>
</gene>
<organism evidence="1 2">
    <name type="scientific">Robinsoniella peoriensis</name>
    <dbReference type="NCBI Taxonomy" id="180332"/>
    <lineage>
        <taxon>Bacteria</taxon>
        <taxon>Bacillati</taxon>
        <taxon>Bacillota</taxon>
        <taxon>Clostridia</taxon>
        <taxon>Lachnospirales</taxon>
        <taxon>Lachnospiraceae</taxon>
        <taxon>Robinsoniella</taxon>
    </lineage>
</organism>
<dbReference type="EMBL" id="QGQD01000089">
    <property type="protein sequence ID" value="TLC98603.1"/>
    <property type="molecule type" value="Genomic_DNA"/>
</dbReference>
<evidence type="ECO:0000313" key="2">
    <source>
        <dbReference type="Proteomes" id="UP000306509"/>
    </source>
</evidence>
<dbReference type="AlphaFoldDB" id="A0A4U8Q339"/>
<name>A0A4U8Q339_9FIRM</name>
<dbReference type="OrthoDB" id="1779801at2"/>
<proteinExistence type="predicted"/>